<dbReference type="SUPFAM" id="SSF117070">
    <property type="entry name" value="LEA14-like"/>
    <property type="match status" value="1"/>
</dbReference>
<gene>
    <name evidence="2" type="ORF">MQC88_08215</name>
</gene>
<name>A0ABT0A4T6_9GAMM</name>
<dbReference type="RefSeq" id="WP_243320928.1">
    <property type="nucleotide sequence ID" value="NZ_JALGCL010000002.1"/>
</dbReference>
<feature type="chain" id="PRO_5047253657" evidence="1">
    <location>
        <begin position="18"/>
        <end position="158"/>
    </location>
</feature>
<evidence type="ECO:0000256" key="1">
    <source>
        <dbReference type="SAM" id="SignalP"/>
    </source>
</evidence>
<keyword evidence="1" id="KW-0732">Signal</keyword>
<dbReference type="EMBL" id="JALGCL010000002">
    <property type="protein sequence ID" value="MCJ0825938.1"/>
    <property type="molecule type" value="Genomic_DNA"/>
</dbReference>
<feature type="signal peptide" evidence="1">
    <location>
        <begin position="1"/>
        <end position="17"/>
    </location>
</feature>
<evidence type="ECO:0000313" key="3">
    <source>
        <dbReference type="Proteomes" id="UP001165423"/>
    </source>
</evidence>
<dbReference type="Proteomes" id="UP001165423">
    <property type="component" value="Unassembled WGS sequence"/>
</dbReference>
<organism evidence="2 3">
    <name type="scientific">Cognatiluteimonas sedimenti</name>
    <dbReference type="NCBI Taxonomy" id="2927791"/>
    <lineage>
        <taxon>Bacteria</taxon>
        <taxon>Pseudomonadati</taxon>
        <taxon>Pseudomonadota</taxon>
        <taxon>Gammaproteobacteria</taxon>
        <taxon>Lysobacterales</taxon>
        <taxon>Lysobacteraceae</taxon>
        <taxon>Cognatiluteimonas</taxon>
    </lineage>
</organism>
<keyword evidence="3" id="KW-1185">Reference proteome</keyword>
<dbReference type="Gene3D" id="2.60.40.1820">
    <property type="match status" value="1"/>
</dbReference>
<dbReference type="PROSITE" id="PS51257">
    <property type="entry name" value="PROKAR_LIPOPROTEIN"/>
    <property type="match status" value="1"/>
</dbReference>
<accession>A0ABT0A4T6</accession>
<evidence type="ECO:0000313" key="2">
    <source>
        <dbReference type="EMBL" id="MCJ0825938.1"/>
    </source>
</evidence>
<proteinExistence type="predicted"/>
<protein>
    <submittedName>
        <fullName evidence="2">LEA type 2 family protein</fullName>
    </submittedName>
</protein>
<comment type="caution">
    <text evidence="2">The sequence shown here is derived from an EMBL/GenBank/DDBJ whole genome shotgun (WGS) entry which is preliminary data.</text>
</comment>
<reference evidence="2 3" key="1">
    <citation type="submission" date="2022-03" db="EMBL/GenBank/DDBJ databases">
        <title>Luteimonas soily sp. nov., a novel bacterium isolated from the soil.</title>
        <authorList>
            <person name="Zhang X."/>
        </authorList>
    </citation>
    <scope>NUCLEOTIDE SEQUENCE [LARGE SCALE GENOMIC DNA]</scope>
    <source>
        <strain evidence="2 3">50</strain>
    </source>
</reference>
<sequence length="158" mass="16378">MKRLAVAALMLPMCFLAACGSGGPVRRVSEPSANIQQLSVRADGSWSVDVRIDNFSSVPMRFESVSLAMTLGGQQAGTLQARPGLSIGPETADVATVALVPAAGAKIAIADALARGRSIDYHLQGSLSAAPEDGGVRTWQIKRDNTLSPVPGLPGVLR</sequence>